<dbReference type="SUPFAM" id="SSF48403">
    <property type="entry name" value="Ankyrin repeat"/>
    <property type="match status" value="2"/>
</dbReference>
<dbReference type="Pfam" id="PF12796">
    <property type="entry name" value="Ank_2"/>
    <property type="match status" value="5"/>
</dbReference>
<evidence type="ECO:0000256" key="3">
    <source>
        <dbReference type="PROSITE-ProRule" id="PRU00023"/>
    </source>
</evidence>
<sequence>MGDPLSITSGILTVLDTTQRVIKYAVDFAGALKETRALKENFETLESLLKRLLVRCEKARDSHPDEEPPWLRGLWEVRGKRFTRDGVWVFEYKGIVAELQQVIEEMAVKLNPSRAWQQAEAYQRATWHYRKDAFTEMQTTITRCCVAINTILALNNDETLNETLVVMKENSESTRLQLANIDNRMSSFEVTQRSEEERRRRRSEAKEREEIADWLAPLSFIAKRDELWANCFKETGEWLWRDQRFQAWAEGRPWFLQCVGELGVGKTVLSSILTHHLPSNPHQHQFPVLSIYLNYKSSSVQTLPHLVGSLLKQLIQLDELYVISEELRAVYKKAIRLKSSPISYFNDIHKILVKELDNYERFYIVVDAFDEIAPRDRVTLQRELLKLKLEKGSILIITRQISKRSDLDDYECNRCHAQGLKLAFQCKICDRGDYDLCYDCKQKGLWCLDRSHLLTEPYGQIEVRVEIPRADIERYVRWEIGTELGDGDPVLRDDRATTELENPITTPFQDLCQSDPDLPEHIVTKVAEKANGRFLFARLYMDSLKTKSNLRTLKKALRDFPDTTDDIYRDAMQRIHEQGQEERNQAYRILGMVTRARRPLGLSELQHALAVVDLQEGQDKQEDIAASIDQPKTILGSTSALVIFEENGTQVRLVHRTLEDYLHQEENSRKWLPNADLEIAEACMTYLGLVLPRKPCQDGYYTSKKSEFPFLQYASQYWGDHVRIASRNPQYAAKVQGAAMKLINDPQRKDNCMQAAWVTDPGGHDTWDVWRNVDKLHICAWYGLASILSDLDPDYGRVDNLEPKYGQTPLMYACRKGHVEVARRLLSLGASQQKVSARGRTALFEAILGRHSSSNPMSSREPSEHSKIVELLVCEMPGDLDVNAVHPQEFNRTALMLAARLGHVDQVRILLKNQAINIDLQDVNGMTALYLAARENHYDIVELLFGSGASIDIVDFQVGRSPLRCAAERNYDEIVETLLQYNANPALKDREGGTAMLRAVNRGAKKALEVMMEYPIDMLCVDEDGQSLLHGAAKNGYYEIARLLMEDHLPENRPPDVKAIHPDIRDKYDRTPLHDVAQKGHAAVVSVLLEKGANMLLEDKFGRTAFVVAWQYGHETIMHMLESSGYDRSSHDLTEKQLPVWAMARRGLTDLIAEAIKTRTQELHILEPYTENSPLHCAIESDNSEILYLLLETKMLPVNRPNHWQRTPLHIAALEGDFLATKLLIDHGANIDMKDRWKDEPLMLAQSNQHLEIMLALIEAQATVDKQKIDANKLFFFAVEQGNVTAAQILIEKHGVDRSIQNADGVRALQIATAADDEDMMMLLRSASTVNFGDVNPGVDELGKGKIGFVPFRSRPIQL</sequence>
<name>A0AA39R4K4_9LECA</name>
<keyword evidence="7" id="KW-1185">Reference proteome</keyword>
<evidence type="ECO:0008006" key="8">
    <source>
        <dbReference type="Google" id="ProtNLM"/>
    </source>
</evidence>
<feature type="repeat" description="ANK" evidence="3">
    <location>
        <begin position="924"/>
        <end position="956"/>
    </location>
</feature>
<keyword evidence="1" id="KW-0677">Repeat</keyword>
<dbReference type="Pfam" id="PF24883">
    <property type="entry name" value="NPHP3_N"/>
    <property type="match status" value="1"/>
</dbReference>
<dbReference type="InterPro" id="IPR054471">
    <property type="entry name" value="GPIID_WHD"/>
</dbReference>
<protein>
    <recommendedName>
        <fullName evidence="8">Ankyrin</fullName>
    </recommendedName>
</protein>
<feature type="domain" description="Nephrocystin 3-like N-terminal" evidence="5">
    <location>
        <begin position="235"/>
        <end position="385"/>
    </location>
</feature>
<evidence type="ECO:0000313" key="7">
    <source>
        <dbReference type="Proteomes" id="UP001166286"/>
    </source>
</evidence>
<dbReference type="EMBL" id="JAFEKC020000006">
    <property type="protein sequence ID" value="KAK0513946.1"/>
    <property type="molecule type" value="Genomic_DNA"/>
</dbReference>
<evidence type="ECO:0000259" key="5">
    <source>
        <dbReference type="Pfam" id="PF24883"/>
    </source>
</evidence>
<evidence type="ECO:0000313" key="6">
    <source>
        <dbReference type="EMBL" id="KAK0513946.1"/>
    </source>
</evidence>
<dbReference type="Pfam" id="PF22939">
    <property type="entry name" value="WHD_GPIID"/>
    <property type="match status" value="1"/>
</dbReference>
<dbReference type="InterPro" id="IPR056884">
    <property type="entry name" value="NPHP3-like_N"/>
</dbReference>
<dbReference type="PANTHER" id="PTHR24123:SF33">
    <property type="entry name" value="PROTEIN HOS4"/>
    <property type="match status" value="1"/>
</dbReference>
<dbReference type="SUPFAM" id="SSF57850">
    <property type="entry name" value="RING/U-box"/>
    <property type="match status" value="1"/>
</dbReference>
<dbReference type="SUPFAM" id="SSF52540">
    <property type="entry name" value="P-loop containing nucleoside triphosphate hydrolases"/>
    <property type="match status" value="1"/>
</dbReference>
<reference evidence="6" key="1">
    <citation type="submission" date="2023-03" db="EMBL/GenBank/DDBJ databases">
        <title>Complete genome of Cladonia borealis.</title>
        <authorList>
            <person name="Park H."/>
        </authorList>
    </citation>
    <scope>NUCLEOTIDE SEQUENCE</scope>
    <source>
        <strain evidence="6">ANT050790</strain>
    </source>
</reference>
<dbReference type="Gene3D" id="3.40.50.300">
    <property type="entry name" value="P-loop containing nucleotide triphosphate hydrolases"/>
    <property type="match status" value="1"/>
</dbReference>
<dbReference type="Proteomes" id="UP001166286">
    <property type="component" value="Unassembled WGS sequence"/>
</dbReference>
<organism evidence="6 7">
    <name type="scientific">Cladonia borealis</name>
    <dbReference type="NCBI Taxonomy" id="184061"/>
    <lineage>
        <taxon>Eukaryota</taxon>
        <taxon>Fungi</taxon>
        <taxon>Dikarya</taxon>
        <taxon>Ascomycota</taxon>
        <taxon>Pezizomycotina</taxon>
        <taxon>Lecanoromycetes</taxon>
        <taxon>OSLEUM clade</taxon>
        <taxon>Lecanoromycetidae</taxon>
        <taxon>Lecanorales</taxon>
        <taxon>Lecanorineae</taxon>
        <taxon>Cladoniaceae</taxon>
        <taxon>Cladonia</taxon>
    </lineage>
</organism>
<dbReference type="Gene3D" id="1.25.40.20">
    <property type="entry name" value="Ankyrin repeat-containing domain"/>
    <property type="match status" value="2"/>
</dbReference>
<accession>A0AA39R4K4</accession>
<dbReference type="InterPro" id="IPR051165">
    <property type="entry name" value="Multifunctional_ANK_Repeat"/>
</dbReference>
<feature type="repeat" description="ANK" evidence="3">
    <location>
        <begin position="805"/>
        <end position="837"/>
    </location>
</feature>
<dbReference type="PANTHER" id="PTHR24123">
    <property type="entry name" value="ANKYRIN REPEAT-CONTAINING"/>
    <property type="match status" value="1"/>
</dbReference>
<feature type="repeat" description="ANK" evidence="3">
    <location>
        <begin position="1068"/>
        <end position="1100"/>
    </location>
</feature>
<evidence type="ECO:0000256" key="2">
    <source>
        <dbReference type="ARBA" id="ARBA00023043"/>
    </source>
</evidence>
<feature type="repeat" description="ANK" evidence="3">
    <location>
        <begin position="1204"/>
        <end position="1236"/>
    </location>
</feature>
<feature type="domain" description="GPI inositol-deacylase winged helix" evidence="4">
    <location>
        <begin position="578"/>
        <end position="666"/>
    </location>
</feature>
<dbReference type="PROSITE" id="PS50088">
    <property type="entry name" value="ANK_REPEAT"/>
    <property type="match status" value="6"/>
</dbReference>
<dbReference type="InterPro" id="IPR027417">
    <property type="entry name" value="P-loop_NTPase"/>
</dbReference>
<evidence type="ECO:0000259" key="4">
    <source>
        <dbReference type="Pfam" id="PF22939"/>
    </source>
</evidence>
<dbReference type="PRINTS" id="PR01415">
    <property type="entry name" value="ANKYRIN"/>
</dbReference>
<dbReference type="SMART" id="SM00248">
    <property type="entry name" value="ANK"/>
    <property type="match status" value="14"/>
</dbReference>
<dbReference type="PROSITE" id="PS50297">
    <property type="entry name" value="ANK_REP_REGION"/>
    <property type="match status" value="6"/>
</dbReference>
<keyword evidence="2 3" id="KW-0040">ANK repeat</keyword>
<feature type="repeat" description="ANK" evidence="3">
    <location>
        <begin position="958"/>
        <end position="990"/>
    </location>
</feature>
<dbReference type="InterPro" id="IPR036770">
    <property type="entry name" value="Ankyrin_rpt-contain_sf"/>
</dbReference>
<proteinExistence type="predicted"/>
<gene>
    <name evidence="6" type="ORF">JMJ35_003668</name>
</gene>
<feature type="repeat" description="ANK" evidence="3">
    <location>
        <begin position="1024"/>
        <end position="1046"/>
    </location>
</feature>
<dbReference type="InterPro" id="IPR002110">
    <property type="entry name" value="Ankyrin_rpt"/>
</dbReference>
<evidence type="ECO:0000256" key="1">
    <source>
        <dbReference type="ARBA" id="ARBA00022737"/>
    </source>
</evidence>
<comment type="caution">
    <text evidence="6">The sequence shown here is derived from an EMBL/GenBank/DDBJ whole genome shotgun (WGS) entry which is preliminary data.</text>
</comment>